<dbReference type="GO" id="GO:0016740">
    <property type="term" value="F:transferase activity"/>
    <property type="evidence" value="ECO:0007669"/>
    <property type="project" value="UniProtKB-KW"/>
</dbReference>
<dbReference type="RefSeq" id="WP_013655502.1">
    <property type="nucleotide sequence ID" value="NC_015275.1"/>
</dbReference>
<dbReference type="PANTHER" id="PTHR42880">
    <property type="entry name" value="HOMOCITRATE SYNTHASE"/>
    <property type="match status" value="1"/>
</dbReference>
<dbReference type="AlphaFoldDB" id="F2JLB3"/>
<proteinExistence type="predicted"/>
<feature type="domain" description="2-isopropylmalate synthase/homocitrate synthase post-catalytic" evidence="2">
    <location>
        <begin position="221"/>
        <end position="301"/>
    </location>
</feature>
<sequence length="327" mass="37042">MIRIIDSTLARLDHCLPSKEQVLTFCYLMRDIGIVDLEISVKIYKLLESLPEGFRFYLTLLNTSESVKVYPDVYKLIIPRSQIEGTIGQIQMNDIREVVQLKAYEHCSYIRIIGLDDLLCHNYTYVMQEIMTTLINSKVNLCPENLYHCATAIAVEWALKGGKEVTTSFTGIGGLAATEEVLMALRIASRYKINQDISALVQLKTLFEQMTGEHIQKNKPIIGEAIFCVESGIHVDGIMKKEAIYEAYSPTEVGQKRTIVIGKHSGSSAVAAKLKECQIPMLDEAHMRRLLLAVKQVSMKKRRSISDEEFIVIAREVMAYERKEKDS</sequence>
<dbReference type="Pfam" id="PF22617">
    <property type="entry name" value="HCS_D2"/>
    <property type="match status" value="1"/>
</dbReference>
<evidence type="ECO:0000313" key="4">
    <source>
        <dbReference type="Proteomes" id="UP000008467"/>
    </source>
</evidence>
<gene>
    <name evidence="3" type="ordered locus">Clole_0460</name>
</gene>
<protein>
    <submittedName>
        <fullName evidence="3">Isopropylmalate/homocitrate/citramalate synthase-like protein</fullName>
    </submittedName>
</protein>
<organism evidence="3 4">
    <name type="scientific">Cellulosilyticum lentocellum (strain ATCC 49066 / DSM 5427 / NCIMB 11756 / RHM5)</name>
    <name type="common">Clostridium lentocellum</name>
    <dbReference type="NCBI Taxonomy" id="642492"/>
    <lineage>
        <taxon>Bacteria</taxon>
        <taxon>Bacillati</taxon>
        <taxon>Bacillota</taxon>
        <taxon>Clostridia</taxon>
        <taxon>Lachnospirales</taxon>
        <taxon>Cellulosilyticaceae</taxon>
        <taxon>Cellulosilyticum</taxon>
    </lineage>
</organism>
<dbReference type="InterPro" id="IPR054691">
    <property type="entry name" value="LeuA/HCS_post-cat"/>
</dbReference>
<dbReference type="STRING" id="642492.Clole_0460"/>
<evidence type="ECO:0000259" key="2">
    <source>
        <dbReference type="Pfam" id="PF22617"/>
    </source>
</evidence>
<dbReference type="eggNOG" id="COG0119">
    <property type="taxonomic scope" value="Bacteria"/>
</dbReference>
<dbReference type="HOGENOM" id="CLU_022158_1_0_9"/>
<dbReference type="SUPFAM" id="SSF51569">
    <property type="entry name" value="Aldolase"/>
    <property type="match status" value="1"/>
</dbReference>
<evidence type="ECO:0000256" key="1">
    <source>
        <dbReference type="ARBA" id="ARBA00022679"/>
    </source>
</evidence>
<dbReference type="InterPro" id="IPR013785">
    <property type="entry name" value="Aldolase_TIM"/>
</dbReference>
<dbReference type="EMBL" id="CP002582">
    <property type="protein sequence ID" value="ADZ82201.1"/>
    <property type="molecule type" value="Genomic_DNA"/>
</dbReference>
<dbReference type="Gene3D" id="3.20.20.70">
    <property type="entry name" value="Aldolase class I"/>
    <property type="match status" value="1"/>
</dbReference>
<evidence type="ECO:0000313" key="3">
    <source>
        <dbReference type="EMBL" id="ADZ82201.1"/>
    </source>
</evidence>
<keyword evidence="4" id="KW-1185">Reference proteome</keyword>
<dbReference type="KEGG" id="cle:Clole_0460"/>
<name>F2JLB3_CELLD</name>
<dbReference type="Proteomes" id="UP000008467">
    <property type="component" value="Chromosome"/>
</dbReference>
<accession>F2JLB3</accession>
<keyword evidence="1" id="KW-0808">Transferase</keyword>
<dbReference type="PANTHER" id="PTHR42880:SF1">
    <property type="entry name" value="ISOPROPYLMALATE_HOMOCITRATE_CITRAMALATE SYNTHASE FAMILY PROTEIN"/>
    <property type="match status" value="1"/>
</dbReference>
<reference evidence="3 4" key="1">
    <citation type="journal article" date="2011" name="J. Bacteriol.">
        <title>Complete genome sequence of the cellulose-degrading bacterium Cellulosilyticum lentocellum.</title>
        <authorList>
            <consortium name="US DOE Joint Genome Institute"/>
            <person name="Miller D.A."/>
            <person name="Suen G."/>
            <person name="Bruce D."/>
            <person name="Copeland A."/>
            <person name="Cheng J.F."/>
            <person name="Detter C."/>
            <person name="Goodwin L.A."/>
            <person name="Han C.S."/>
            <person name="Hauser L.J."/>
            <person name="Land M.L."/>
            <person name="Lapidus A."/>
            <person name="Lucas S."/>
            <person name="Meincke L."/>
            <person name="Pitluck S."/>
            <person name="Tapia R."/>
            <person name="Teshima H."/>
            <person name="Woyke T."/>
            <person name="Fox B.G."/>
            <person name="Angert E.R."/>
            <person name="Currie C.R."/>
        </authorList>
    </citation>
    <scope>NUCLEOTIDE SEQUENCE [LARGE SCALE GENOMIC DNA]</scope>
    <source>
        <strain evidence="4">ATCC 49066 / DSM 5427 / NCIMB 11756 / RHM5</strain>
    </source>
</reference>